<reference evidence="2" key="1">
    <citation type="journal article" date="2009" name="Science">
        <title>The B73 maize genome: complexity, diversity, and dynamics.</title>
        <authorList>
            <person name="Schnable P.S."/>
            <person name="Ware D."/>
            <person name="Fulton R.S."/>
            <person name="Stein J.C."/>
            <person name="Wei F."/>
            <person name="Pasternak S."/>
            <person name="Liang C."/>
            <person name="Zhang J."/>
            <person name="Fulton L."/>
            <person name="Graves T.A."/>
            <person name="Minx P."/>
            <person name="Reily A.D."/>
            <person name="Courtney L."/>
            <person name="Kruchowski S.S."/>
            <person name="Tomlinson C."/>
            <person name="Strong C."/>
            <person name="Delehaunty K."/>
            <person name="Fronick C."/>
            <person name="Courtney B."/>
            <person name="Rock S.M."/>
            <person name="Belter E."/>
            <person name="Du F."/>
            <person name="Kim K."/>
            <person name="Abbott R.M."/>
            <person name="Cotton M."/>
            <person name="Levy A."/>
            <person name="Marchetto P."/>
            <person name="Ochoa K."/>
            <person name="Jackson S.M."/>
            <person name="Gillam B."/>
            <person name="Chen W."/>
            <person name="Yan L."/>
            <person name="Higginbotham J."/>
            <person name="Cardenas M."/>
            <person name="Waligorski J."/>
            <person name="Applebaum E."/>
            <person name="Phelps L."/>
            <person name="Falcone J."/>
            <person name="Kanchi K."/>
            <person name="Thane T."/>
            <person name="Scimone A."/>
            <person name="Thane N."/>
            <person name="Henke J."/>
            <person name="Wang T."/>
            <person name="Ruppert J."/>
            <person name="Shah N."/>
            <person name="Rotter K."/>
            <person name="Hodges J."/>
            <person name="Ingenthron E."/>
            <person name="Cordes M."/>
            <person name="Kohlberg S."/>
            <person name="Sgro J."/>
            <person name="Delgado B."/>
            <person name="Mead K."/>
            <person name="Chinwalla A."/>
            <person name="Leonard S."/>
            <person name="Crouse K."/>
            <person name="Collura K."/>
            <person name="Kudrna D."/>
            <person name="Currie J."/>
            <person name="He R."/>
            <person name="Angelova A."/>
            <person name="Rajasekar S."/>
            <person name="Mueller T."/>
            <person name="Lomeli R."/>
            <person name="Scara G."/>
            <person name="Ko A."/>
            <person name="Delaney K."/>
            <person name="Wissotski M."/>
            <person name="Lopez G."/>
            <person name="Campos D."/>
            <person name="Braidotti M."/>
            <person name="Ashley E."/>
            <person name="Golser W."/>
            <person name="Kim H."/>
            <person name="Lee S."/>
            <person name="Lin J."/>
            <person name="Dujmic Z."/>
            <person name="Kim W."/>
            <person name="Talag J."/>
            <person name="Zuccolo A."/>
            <person name="Fan C."/>
            <person name="Sebastian A."/>
            <person name="Kramer M."/>
            <person name="Spiegel L."/>
            <person name="Nascimento L."/>
            <person name="Zutavern T."/>
            <person name="Miller B."/>
            <person name="Ambroise C."/>
            <person name="Muller S."/>
            <person name="Spooner W."/>
            <person name="Narechania A."/>
            <person name="Ren L."/>
            <person name="Wei S."/>
            <person name="Kumari S."/>
            <person name="Faga B."/>
            <person name="Levy M.J."/>
            <person name="McMahan L."/>
            <person name="Van Buren P."/>
            <person name="Vaughn M.W."/>
            <person name="Ying K."/>
            <person name="Yeh C.-T."/>
            <person name="Emrich S.J."/>
            <person name="Jia Y."/>
            <person name="Kalyanaraman A."/>
            <person name="Hsia A.-P."/>
            <person name="Barbazuk W.B."/>
            <person name="Baucom R.S."/>
            <person name="Brutnell T.P."/>
            <person name="Carpita N.C."/>
            <person name="Chaparro C."/>
            <person name="Chia J.-M."/>
            <person name="Deragon J.-M."/>
            <person name="Estill J.C."/>
            <person name="Fu Y."/>
            <person name="Jeddeloh J.A."/>
            <person name="Han Y."/>
            <person name="Lee H."/>
            <person name="Li P."/>
            <person name="Lisch D.R."/>
            <person name="Liu S."/>
            <person name="Liu Z."/>
            <person name="Nagel D.H."/>
            <person name="McCann M.C."/>
            <person name="SanMiguel P."/>
            <person name="Myers A.M."/>
            <person name="Nettleton D."/>
            <person name="Nguyen J."/>
            <person name="Penning B.W."/>
            <person name="Ponnala L."/>
            <person name="Schneider K.L."/>
            <person name="Schwartz D.C."/>
            <person name="Sharma A."/>
            <person name="Soderlund C."/>
            <person name="Springer N.M."/>
            <person name="Sun Q."/>
            <person name="Wang H."/>
            <person name="Waterman M."/>
            <person name="Westerman R."/>
            <person name="Wolfgruber T.K."/>
            <person name="Yang L."/>
            <person name="Yu Y."/>
            <person name="Zhang L."/>
            <person name="Zhou S."/>
            <person name="Zhu Q."/>
            <person name="Bennetzen J.L."/>
            <person name="Dawe R.K."/>
            <person name="Jiang J."/>
            <person name="Jiang N."/>
            <person name="Presting G.G."/>
            <person name="Wessler S.R."/>
            <person name="Aluru S."/>
            <person name="Martienssen R.A."/>
            <person name="Clifton S.W."/>
            <person name="McCombie W.R."/>
            <person name="Wing R.A."/>
            <person name="Wilson R.K."/>
        </authorList>
    </citation>
    <scope>NUCLEOTIDE SEQUENCE [LARGE SCALE GENOMIC DNA]</scope>
    <source>
        <strain evidence="2">cv. B73</strain>
    </source>
</reference>
<sequence length="598" mass="65789">MYLKGKMETYFHKDHDQEVVELIPALRKHIASRHPGIQSLRQRLYSTGKPRRTVHSSSFYQPSFLASRTYADVLKMGVISGDNTSSSSRSGIMANDGFNAAGWRVVDHRRQQVHGRPSGPSSGSFCGRGSWEIRGRDAWWGRGGCFLEPTMSLGSVDRAVMNNSRGVQSEKARKQVVMVAPGVLDMGKKRWEDLCCEICEDNHVPQVCLVFNVPKPQAALCGFAGGESGFFQILTWGSKGAIPRSDGVTTFITLKEGIVSADLIKSELSRLIPLKWNWSVQKHPDGFLVPFTCSVELQRMIAMKYVHTLGGEGTILGATQKVDMRYTRKMGVVHILVAVTNVNHISESAEIVVDEGLYEIFFKVDKVLIEGKWMDNDNMSNRDKDDFSEKHENDSFQLKELAKDTVMEDNSLHGDSKKPEDGTCAMGMVSQLENQIVNGSVARTGIEPEGLSLGMPTDLMALTSPFVDQYVVTHTHGALDQSPGCGSGDGKSNSWLEQYPSCSSLAGMSQGEVGWTLSGPATGHLFLNETASLAGAAAGMVVEDVYAQPKVVIELDDGHIKSVDTQERDSHLGHVNSFVGVPRSVLRTHWWLILLLRE</sequence>
<dbReference type="InParanoid" id="A0A804QN79"/>
<evidence type="ECO:0000313" key="2">
    <source>
        <dbReference type="Proteomes" id="UP000007305"/>
    </source>
</evidence>
<dbReference type="PANTHER" id="PTHR33170:SF50">
    <property type="entry name" value="DUF4283 DOMAIN-CONTAINING PROTEIN"/>
    <property type="match status" value="1"/>
</dbReference>
<organism evidence="1 2">
    <name type="scientific">Zea mays</name>
    <name type="common">Maize</name>
    <dbReference type="NCBI Taxonomy" id="4577"/>
    <lineage>
        <taxon>Eukaryota</taxon>
        <taxon>Viridiplantae</taxon>
        <taxon>Streptophyta</taxon>
        <taxon>Embryophyta</taxon>
        <taxon>Tracheophyta</taxon>
        <taxon>Spermatophyta</taxon>
        <taxon>Magnoliopsida</taxon>
        <taxon>Liliopsida</taxon>
        <taxon>Poales</taxon>
        <taxon>Poaceae</taxon>
        <taxon>PACMAD clade</taxon>
        <taxon>Panicoideae</taxon>
        <taxon>Andropogonodae</taxon>
        <taxon>Andropogoneae</taxon>
        <taxon>Tripsacinae</taxon>
        <taxon>Zea</taxon>
    </lineage>
</organism>
<dbReference type="PANTHER" id="PTHR33170">
    <property type="entry name" value="DUF4283 DOMAIN-CONTAINING PROTEIN-RELATED"/>
    <property type="match status" value="1"/>
</dbReference>
<accession>A0A804QN79</accession>
<reference evidence="1" key="2">
    <citation type="submission" date="2019-07" db="EMBL/GenBank/DDBJ databases">
        <authorList>
            <person name="Seetharam A."/>
            <person name="Woodhouse M."/>
            <person name="Cannon E."/>
        </authorList>
    </citation>
    <scope>NUCLEOTIDE SEQUENCE [LARGE SCALE GENOMIC DNA]</scope>
    <source>
        <strain evidence="1">cv. B73</strain>
    </source>
</reference>
<protein>
    <submittedName>
        <fullName evidence="1">Uncharacterized protein</fullName>
    </submittedName>
</protein>
<dbReference type="EnsemblPlants" id="Zm00001eb344050_T001">
    <property type="protein sequence ID" value="Zm00001eb344050_P001"/>
    <property type="gene ID" value="Zm00001eb344050"/>
</dbReference>
<reference evidence="1" key="3">
    <citation type="submission" date="2021-05" db="UniProtKB">
        <authorList>
            <consortium name="EnsemblPlants"/>
        </authorList>
    </citation>
    <scope>IDENTIFICATION</scope>
    <source>
        <strain evidence="1">cv. B73</strain>
    </source>
</reference>
<dbReference type="Proteomes" id="UP000007305">
    <property type="component" value="Chromosome 8"/>
</dbReference>
<dbReference type="Gramene" id="Zm00001eb344050_T001">
    <property type="protein sequence ID" value="Zm00001eb344050_P001"/>
    <property type="gene ID" value="Zm00001eb344050"/>
</dbReference>
<keyword evidence="2" id="KW-1185">Reference proteome</keyword>
<dbReference type="AlphaFoldDB" id="A0A804QN79"/>
<proteinExistence type="predicted"/>
<name>A0A804QN79_MAIZE</name>
<evidence type="ECO:0000313" key="1">
    <source>
        <dbReference type="EnsemblPlants" id="Zm00001eb344050_P001"/>
    </source>
</evidence>